<protein>
    <recommendedName>
        <fullName evidence="3">Reverse transcriptase</fullName>
    </recommendedName>
</protein>
<proteinExistence type="predicted"/>
<keyword evidence="2" id="KW-1185">Reference proteome</keyword>
<reference evidence="1 2" key="1">
    <citation type="journal article" date="2023" name="Insect Mol. Biol.">
        <title>Genome sequencing provides insights into the evolution of gene families encoding plant cell wall-degrading enzymes in longhorned beetles.</title>
        <authorList>
            <person name="Shin N.R."/>
            <person name="Okamura Y."/>
            <person name="Kirsch R."/>
            <person name="Pauchet Y."/>
        </authorList>
    </citation>
    <scope>NUCLEOTIDE SEQUENCE [LARGE SCALE GENOMIC DNA]</scope>
    <source>
        <strain evidence="1">EAD_L_NR</strain>
    </source>
</reference>
<accession>A0AAV8W4N9</accession>
<sequence>MEAGRKPEKMTNALVKLMPNVGGPGMSKRRMIAAAAQSIMLYGAEIWAPAMEKERYRKILGSVQRRLLLRVVAAYRTVAEKVVQVLAGIPPIDLLAKERRDRAKYGIVKKEAREATMRVWQRRWRTGTSEEWTRRLIKDVKKWSTRSHGEVGHRLAQWLIGHGSFGAYRYRIRKSPDARCYHCERAQDDTPEHTLFRCPAWAGERDRVERRLRRPLHIDNIVEVMLEGEDKWRIIEEWIERIMGLKQEEEWRRERENRQNRHML</sequence>
<evidence type="ECO:0000313" key="2">
    <source>
        <dbReference type="Proteomes" id="UP001159042"/>
    </source>
</evidence>
<organism evidence="1 2">
    <name type="scientific">Exocentrus adspersus</name>
    <dbReference type="NCBI Taxonomy" id="1586481"/>
    <lineage>
        <taxon>Eukaryota</taxon>
        <taxon>Metazoa</taxon>
        <taxon>Ecdysozoa</taxon>
        <taxon>Arthropoda</taxon>
        <taxon>Hexapoda</taxon>
        <taxon>Insecta</taxon>
        <taxon>Pterygota</taxon>
        <taxon>Neoptera</taxon>
        <taxon>Endopterygota</taxon>
        <taxon>Coleoptera</taxon>
        <taxon>Polyphaga</taxon>
        <taxon>Cucujiformia</taxon>
        <taxon>Chrysomeloidea</taxon>
        <taxon>Cerambycidae</taxon>
        <taxon>Lamiinae</taxon>
        <taxon>Acanthocinini</taxon>
        <taxon>Exocentrus</taxon>
    </lineage>
</organism>
<comment type="caution">
    <text evidence="1">The sequence shown here is derived from an EMBL/GenBank/DDBJ whole genome shotgun (WGS) entry which is preliminary data.</text>
</comment>
<dbReference type="Proteomes" id="UP001159042">
    <property type="component" value="Unassembled WGS sequence"/>
</dbReference>
<gene>
    <name evidence="1" type="ORF">NQ315_013755</name>
</gene>
<dbReference type="AlphaFoldDB" id="A0AAV8W4N9"/>
<name>A0AAV8W4N9_9CUCU</name>
<evidence type="ECO:0000313" key="1">
    <source>
        <dbReference type="EMBL" id="KAJ8921282.1"/>
    </source>
</evidence>
<evidence type="ECO:0008006" key="3">
    <source>
        <dbReference type="Google" id="ProtNLM"/>
    </source>
</evidence>
<dbReference type="EMBL" id="JANEYG010000011">
    <property type="protein sequence ID" value="KAJ8921282.1"/>
    <property type="molecule type" value="Genomic_DNA"/>
</dbReference>